<dbReference type="PANTHER" id="PTHR43859:SF4">
    <property type="entry name" value="BUTANOATE--COA LIGASE AAE1-RELATED"/>
    <property type="match status" value="1"/>
</dbReference>
<comment type="similarity">
    <text evidence="1">Belongs to the ATP-dependent AMP-binding enzyme family.</text>
</comment>
<dbReference type="KEGG" id="vmo:VMUT_0679"/>
<keyword evidence="8" id="KW-1185">Reference proteome</keyword>
<gene>
    <name evidence="7" type="ordered locus">VMUT_0679</name>
</gene>
<keyword evidence="4" id="KW-0443">Lipid metabolism</keyword>
<evidence type="ECO:0000259" key="6">
    <source>
        <dbReference type="Pfam" id="PF13193"/>
    </source>
</evidence>
<dbReference type="InterPro" id="IPR020845">
    <property type="entry name" value="AMP-binding_CS"/>
</dbReference>
<dbReference type="InterPro" id="IPR042099">
    <property type="entry name" value="ANL_N_sf"/>
</dbReference>
<dbReference type="FunFam" id="3.30.300.30:FF:000008">
    <property type="entry name" value="2,3-dihydroxybenzoate-AMP ligase"/>
    <property type="match status" value="1"/>
</dbReference>
<dbReference type="NCBIfam" id="NF004837">
    <property type="entry name" value="PRK06187.1"/>
    <property type="match status" value="1"/>
</dbReference>
<dbReference type="Pfam" id="PF00501">
    <property type="entry name" value="AMP-binding"/>
    <property type="match status" value="1"/>
</dbReference>
<keyword evidence="2" id="KW-0436">Ligase</keyword>
<keyword evidence="3" id="KW-0276">Fatty acid metabolism</keyword>
<name>F0QVN7_VULM7</name>
<proteinExistence type="inferred from homology"/>
<organism evidence="7 8">
    <name type="scientific">Vulcanisaeta moutnovskia (strain 768-28)</name>
    <dbReference type="NCBI Taxonomy" id="985053"/>
    <lineage>
        <taxon>Archaea</taxon>
        <taxon>Thermoproteota</taxon>
        <taxon>Thermoprotei</taxon>
        <taxon>Thermoproteales</taxon>
        <taxon>Thermoproteaceae</taxon>
        <taxon>Vulcanisaeta</taxon>
    </lineage>
</organism>
<dbReference type="PANTHER" id="PTHR43859">
    <property type="entry name" value="ACYL-ACTIVATING ENZYME"/>
    <property type="match status" value="1"/>
</dbReference>
<dbReference type="HOGENOM" id="CLU_000022_59_5_2"/>
<dbReference type="Gene3D" id="3.30.300.30">
    <property type="match status" value="1"/>
</dbReference>
<dbReference type="PROSITE" id="PS00455">
    <property type="entry name" value="AMP_BINDING"/>
    <property type="match status" value="1"/>
</dbReference>
<dbReference type="Gene3D" id="3.40.50.12780">
    <property type="entry name" value="N-terminal domain of ligase-like"/>
    <property type="match status" value="1"/>
</dbReference>
<evidence type="ECO:0000313" key="8">
    <source>
        <dbReference type="Proteomes" id="UP000007485"/>
    </source>
</evidence>
<dbReference type="EMBL" id="CP002529">
    <property type="protein sequence ID" value="ADY00890.1"/>
    <property type="molecule type" value="Genomic_DNA"/>
</dbReference>
<dbReference type="Pfam" id="PF13193">
    <property type="entry name" value="AMP-binding_C"/>
    <property type="match status" value="1"/>
</dbReference>
<dbReference type="AlphaFoldDB" id="F0QVN7"/>
<reference evidence="7 8" key="1">
    <citation type="journal article" date="2011" name="J. Bacteriol.">
        <title>Complete genome sequence of 'Vulcanisaeta moutnovskia' strain 768-28, a novel member of the hyperthermophilic crenarchaeal genus vulcanisaeta.</title>
        <authorList>
            <person name="Gumerov V.M."/>
            <person name="Mardanov A.V."/>
            <person name="Beletsky A.V."/>
            <person name="Prokofeva M.I."/>
            <person name="Bonch-Osmolovskaya E.A."/>
            <person name="Ravin N.V."/>
            <person name="Skryabin K.G."/>
        </authorList>
    </citation>
    <scope>NUCLEOTIDE SEQUENCE [LARGE SCALE GENOMIC DNA]</scope>
    <source>
        <strain evidence="7 8">768-28</strain>
    </source>
</reference>
<evidence type="ECO:0000256" key="2">
    <source>
        <dbReference type="ARBA" id="ARBA00022598"/>
    </source>
</evidence>
<evidence type="ECO:0000259" key="5">
    <source>
        <dbReference type="Pfam" id="PF00501"/>
    </source>
</evidence>
<sequence>MIRIKPKGHTMSLIRMSLEELVERATEFYDYPLTLTNLIKWGADTFPEQEIIYAPPDAPKLRLTFAQVWDRVRRLAAALEQLGVKPGDPKKLGTRVGALEWNSHRYLELYYAVPGLGAVLHTVNIRYSPEDLVYTINHAGDEILFVKDEFIPLIQAIMPKLKTVKKVVLMTDMPVPPQVKLPGIEVYNYEDLIKSSSPYDFKDLDEKTVATLFYTSGTTGPPKGVFFTHRQLVLHATAIAISTAAPPYELSIRDVVMPLVPMYHVHAWGGPYAMFLAGQKYVFTGRMDWGYILKTLSEEKVTYIYGVPVILYLLLTHPDSTKYDLRGLKYGNGGSAMPEGLYKLARSRGIIVINGYGLSETAPVIAQALFKPQSFNWPEDKKETYLMKGLRQIPLTFIRVVDEYGRDVPKDGKTIGEIVVRSPWLTPAYFKDPEKTRELWRGGWLHTGDVAVWDSDGHIWIMDRLKDVIKSGGEWIVSTKLEDIISTHPAVGEVAVIGIPHPKWGERPIAVVVPRPGQRVTEDDIKNYLMKFVEKGEIPKWWVPDKVIISEKELPKTSTAKADKKVLRELYKNVLMT</sequence>
<evidence type="ECO:0000256" key="1">
    <source>
        <dbReference type="ARBA" id="ARBA00006432"/>
    </source>
</evidence>
<evidence type="ECO:0000256" key="3">
    <source>
        <dbReference type="ARBA" id="ARBA00022832"/>
    </source>
</evidence>
<dbReference type="InterPro" id="IPR045851">
    <property type="entry name" value="AMP-bd_C_sf"/>
</dbReference>
<feature type="domain" description="AMP-dependent synthetase/ligase" evidence="5">
    <location>
        <begin position="43"/>
        <end position="430"/>
    </location>
</feature>
<protein>
    <submittedName>
        <fullName evidence="7">Acyl-CoA synthetase</fullName>
    </submittedName>
</protein>
<dbReference type="GO" id="GO:0006631">
    <property type="term" value="P:fatty acid metabolic process"/>
    <property type="evidence" value="ECO:0007669"/>
    <property type="project" value="UniProtKB-KW"/>
</dbReference>
<dbReference type="Proteomes" id="UP000007485">
    <property type="component" value="Chromosome"/>
</dbReference>
<dbReference type="CDD" id="cd12119">
    <property type="entry name" value="ttLC_FACS_AlkK_like"/>
    <property type="match status" value="1"/>
</dbReference>
<evidence type="ECO:0000313" key="7">
    <source>
        <dbReference type="EMBL" id="ADY00890.1"/>
    </source>
</evidence>
<accession>F0QVN7</accession>
<dbReference type="STRING" id="985053.VMUT_0679"/>
<dbReference type="eggNOG" id="arCOG00856">
    <property type="taxonomic scope" value="Archaea"/>
</dbReference>
<dbReference type="GO" id="GO:0016874">
    <property type="term" value="F:ligase activity"/>
    <property type="evidence" value="ECO:0007669"/>
    <property type="project" value="UniProtKB-KW"/>
</dbReference>
<dbReference type="SUPFAM" id="SSF56801">
    <property type="entry name" value="Acetyl-CoA synthetase-like"/>
    <property type="match status" value="1"/>
</dbReference>
<evidence type="ECO:0000256" key="4">
    <source>
        <dbReference type="ARBA" id="ARBA00023098"/>
    </source>
</evidence>
<dbReference type="InterPro" id="IPR000873">
    <property type="entry name" value="AMP-dep_synth/lig_dom"/>
</dbReference>
<feature type="domain" description="AMP-binding enzyme C-terminal" evidence="6">
    <location>
        <begin position="480"/>
        <end position="561"/>
    </location>
</feature>
<dbReference type="InterPro" id="IPR025110">
    <property type="entry name" value="AMP-bd_C"/>
</dbReference>